<keyword evidence="1" id="KW-0472">Membrane</keyword>
<evidence type="ECO:0000313" key="2">
    <source>
        <dbReference type="EMBL" id="MEN5380197.1"/>
    </source>
</evidence>
<sequence length="65" mass="7439">MKNLIVLLFIPVLSFLGLVINVLIAMLTRIRLRAYSFFKSEDKGKKNFITAVLINGIYNSDTIFM</sequence>
<evidence type="ECO:0000256" key="1">
    <source>
        <dbReference type="SAM" id="Phobius"/>
    </source>
</evidence>
<accession>A0ABV0C3L1</accession>
<feature type="transmembrane region" description="Helical" evidence="1">
    <location>
        <begin position="6"/>
        <end position="27"/>
    </location>
</feature>
<dbReference type="RefSeq" id="WP_346583092.1">
    <property type="nucleotide sequence ID" value="NZ_JBDJNQ010000014.1"/>
</dbReference>
<proteinExistence type="predicted"/>
<name>A0ABV0C3L1_9SPHI</name>
<dbReference type="Proteomes" id="UP001409291">
    <property type="component" value="Unassembled WGS sequence"/>
</dbReference>
<evidence type="ECO:0000313" key="3">
    <source>
        <dbReference type="Proteomes" id="UP001409291"/>
    </source>
</evidence>
<keyword evidence="1" id="KW-1133">Transmembrane helix</keyword>
<comment type="caution">
    <text evidence="2">The sequence shown here is derived from an EMBL/GenBank/DDBJ whole genome shotgun (WGS) entry which is preliminary data.</text>
</comment>
<keyword evidence="3" id="KW-1185">Reference proteome</keyword>
<organism evidence="2 3">
    <name type="scientific">Sphingobacterium kitahiroshimense</name>
    <dbReference type="NCBI Taxonomy" id="470446"/>
    <lineage>
        <taxon>Bacteria</taxon>
        <taxon>Pseudomonadati</taxon>
        <taxon>Bacteroidota</taxon>
        <taxon>Sphingobacteriia</taxon>
        <taxon>Sphingobacteriales</taxon>
        <taxon>Sphingobacteriaceae</taxon>
        <taxon>Sphingobacterium</taxon>
    </lineage>
</organism>
<protein>
    <submittedName>
        <fullName evidence="2">Uncharacterized protein</fullName>
    </submittedName>
</protein>
<gene>
    <name evidence="2" type="ORF">ABE541_23215</name>
</gene>
<reference evidence="2 3" key="1">
    <citation type="submission" date="2024-04" db="EMBL/GenBank/DDBJ databases">
        <title>WGS of bacteria from Torrens River.</title>
        <authorList>
            <person name="Wyrsch E.R."/>
            <person name="Drigo B."/>
        </authorList>
    </citation>
    <scope>NUCLEOTIDE SEQUENCE [LARGE SCALE GENOMIC DNA]</scope>
    <source>
        <strain evidence="2 3">TWI391</strain>
    </source>
</reference>
<keyword evidence="1" id="KW-0812">Transmembrane</keyword>
<dbReference type="EMBL" id="JBDJNQ010000014">
    <property type="protein sequence ID" value="MEN5380197.1"/>
    <property type="molecule type" value="Genomic_DNA"/>
</dbReference>